<feature type="chain" id="PRO_5032862675" description="Aminopeptidase N" evidence="14">
    <location>
        <begin position="25"/>
        <end position="484"/>
    </location>
</feature>
<protein>
    <recommendedName>
        <fullName evidence="5">Aminopeptidase N</fullName>
        <ecNumber evidence="4">3.4.11.2</ecNumber>
    </recommendedName>
    <alternativeName>
        <fullName evidence="11">Alanine aminopeptidase</fullName>
    </alternativeName>
    <alternativeName>
        <fullName evidence="12">Lysyl aminopeptidase</fullName>
    </alternativeName>
</protein>
<sequence>MRRTPLVAAAVAIALVGGCTPSHPISLPDLPTPAPATLPSGSPAPTAPAGPTDGSSTPIADPIYPQYGNPGLDVLRYGLDLTWAPATKTLTGVADVKLRAVKDLAEVRLDFSSAYRLGGVTVDGAARTAKVSGSKLVVDAPLKAGAAATVVVRYTGTPDTVPMPSHRADVEELGLTITSEGGLWTMQEPFGAFTWYPVNDQPSDKALYDIAITVPAGWSGIASGTPKGQQGNTFRYASSVPVASYLTTLVVGKYRKETATGPHGIPLTYWYRPGVDEDVLPALRKGSAHLAWLEERFGPYPFDTAGVVLVASTSGMETQQMITMGASRSDRIDGDLLHEYAHQWFGDAVTTSNWRDLWLNEGWAMYVQYLYMNERDGISMSSWERQIRLVDTDLRERAGPPGKPDPGRFAESNVYICPALMLHQIHKKIGDQRFFALARDWVQQHRNTAQDRAAFIAFVNKHTGEDFTTLINTWLDSPTTPKIS</sequence>
<keyword evidence="16" id="KW-0031">Aminopeptidase</keyword>
<keyword evidence="10" id="KW-0482">Metalloprotease</keyword>
<evidence type="ECO:0000256" key="10">
    <source>
        <dbReference type="ARBA" id="ARBA00023049"/>
    </source>
</evidence>
<dbReference type="GO" id="GO:0006508">
    <property type="term" value="P:proteolysis"/>
    <property type="evidence" value="ECO:0007669"/>
    <property type="project" value="UniProtKB-KW"/>
</dbReference>
<evidence type="ECO:0000256" key="5">
    <source>
        <dbReference type="ARBA" id="ARBA00015611"/>
    </source>
</evidence>
<dbReference type="PROSITE" id="PS51257">
    <property type="entry name" value="PROKAR_LIPOPROTEIN"/>
    <property type="match status" value="1"/>
</dbReference>
<dbReference type="GO" id="GO:0016285">
    <property type="term" value="F:alanyl aminopeptidase activity"/>
    <property type="evidence" value="ECO:0007669"/>
    <property type="project" value="UniProtKB-EC"/>
</dbReference>
<dbReference type="CDD" id="cd09603">
    <property type="entry name" value="M1_APN_like"/>
    <property type="match status" value="1"/>
</dbReference>
<dbReference type="GO" id="GO:0008270">
    <property type="term" value="F:zinc ion binding"/>
    <property type="evidence" value="ECO:0007669"/>
    <property type="project" value="InterPro"/>
</dbReference>
<comment type="similarity">
    <text evidence="3">Belongs to the peptidase M1 family.</text>
</comment>
<evidence type="ECO:0000313" key="17">
    <source>
        <dbReference type="Proteomes" id="UP000587527"/>
    </source>
</evidence>
<feature type="domain" description="Peptidase M1 membrane alanine aminopeptidase" evidence="15">
    <location>
        <begin position="289"/>
        <end position="474"/>
    </location>
</feature>
<evidence type="ECO:0000256" key="2">
    <source>
        <dbReference type="ARBA" id="ARBA00001947"/>
    </source>
</evidence>
<accession>A0A841C0L4</accession>
<evidence type="ECO:0000256" key="1">
    <source>
        <dbReference type="ARBA" id="ARBA00000098"/>
    </source>
</evidence>
<evidence type="ECO:0000256" key="8">
    <source>
        <dbReference type="ARBA" id="ARBA00022801"/>
    </source>
</evidence>
<keyword evidence="9" id="KW-0862">Zinc</keyword>
<evidence type="ECO:0000256" key="12">
    <source>
        <dbReference type="ARBA" id="ARBA00031533"/>
    </source>
</evidence>
<dbReference type="InterPro" id="IPR042097">
    <property type="entry name" value="Aminopeptidase_N-like_N_sf"/>
</dbReference>
<evidence type="ECO:0000313" key="16">
    <source>
        <dbReference type="EMBL" id="MBB5872889.1"/>
    </source>
</evidence>
<feature type="region of interest" description="Disordered" evidence="13">
    <location>
        <begin position="26"/>
        <end position="62"/>
    </location>
</feature>
<evidence type="ECO:0000256" key="14">
    <source>
        <dbReference type="SAM" id="SignalP"/>
    </source>
</evidence>
<reference evidence="16 17" key="1">
    <citation type="submission" date="2020-08" db="EMBL/GenBank/DDBJ databases">
        <title>Sequencing the genomes of 1000 actinobacteria strains.</title>
        <authorList>
            <person name="Klenk H.-P."/>
        </authorList>
    </citation>
    <scope>NUCLEOTIDE SEQUENCE [LARGE SCALE GENOMIC DNA]</scope>
    <source>
        <strain evidence="16 17">DSM 45362</strain>
    </source>
</reference>
<feature type="signal peptide" evidence="14">
    <location>
        <begin position="1"/>
        <end position="24"/>
    </location>
</feature>
<evidence type="ECO:0000256" key="7">
    <source>
        <dbReference type="ARBA" id="ARBA00022723"/>
    </source>
</evidence>
<dbReference type="SUPFAM" id="SSF63737">
    <property type="entry name" value="Leukotriene A4 hydrolase N-terminal domain"/>
    <property type="match status" value="1"/>
</dbReference>
<keyword evidence="8" id="KW-0378">Hydrolase</keyword>
<dbReference type="InterPro" id="IPR014782">
    <property type="entry name" value="Peptidase_M1_dom"/>
</dbReference>
<dbReference type="InterPro" id="IPR050344">
    <property type="entry name" value="Peptidase_M1_aminopeptidases"/>
</dbReference>
<evidence type="ECO:0000256" key="6">
    <source>
        <dbReference type="ARBA" id="ARBA00022670"/>
    </source>
</evidence>
<dbReference type="EC" id="3.4.11.2" evidence="4"/>
<organism evidence="16 17">
    <name type="scientific">Allocatelliglobosispora scoriae</name>
    <dbReference type="NCBI Taxonomy" id="643052"/>
    <lineage>
        <taxon>Bacteria</taxon>
        <taxon>Bacillati</taxon>
        <taxon>Actinomycetota</taxon>
        <taxon>Actinomycetes</taxon>
        <taxon>Micromonosporales</taxon>
        <taxon>Micromonosporaceae</taxon>
        <taxon>Allocatelliglobosispora</taxon>
    </lineage>
</organism>
<evidence type="ECO:0000256" key="13">
    <source>
        <dbReference type="SAM" id="MobiDB-lite"/>
    </source>
</evidence>
<dbReference type="Proteomes" id="UP000587527">
    <property type="component" value="Unassembled WGS sequence"/>
</dbReference>
<name>A0A841C0L4_9ACTN</name>
<evidence type="ECO:0000259" key="15">
    <source>
        <dbReference type="Pfam" id="PF01433"/>
    </source>
</evidence>
<dbReference type="Pfam" id="PF01433">
    <property type="entry name" value="Peptidase_M1"/>
    <property type="match status" value="1"/>
</dbReference>
<dbReference type="RefSeq" id="WP_184843191.1">
    <property type="nucleotide sequence ID" value="NZ_JACHMN010000003.1"/>
</dbReference>
<keyword evidence="14" id="KW-0732">Signal</keyword>
<keyword evidence="7" id="KW-0479">Metal-binding</keyword>
<dbReference type="Gene3D" id="2.60.40.1730">
    <property type="entry name" value="tricorn interacting facor f3 domain"/>
    <property type="match status" value="1"/>
</dbReference>
<keyword evidence="17" id="KW-1185">Reference proteome</keyword>
<dbReference type="InterPro" id="IPR027268">
    <property type="entry name" value="Peptidase_M4/M1_CTD_sf"/>
</dbReference>
<comment type="catalytic activity">
    <reaction evidence="1">
        <text>Release of an N-terminal amino acid, Xaa-|-Yaa- from a peptide, amide or arylamide. Xaa is preferably Ala, but may be most amino acids including Pro (slow action). When a terminal hydrophobic residue is followed by a prolyl residue, the two may be released as an intact Xaa-Pro dipeptide.</text>
        <dbReference type="EC" id="3.4.11.2"/>
    </reaction>
</comment>
<dbReference type="GO" id="GO:0008237">
    <property type="term" value="F:metallopeptidase activity"/>
    <property type="evidence" value="ECO:0007669"/>
    <property type="project" value="UniProtKB-KW"/>
</dbReference>
<keyword evidence="6" id="KW-0645">Protease</keyword>
<gene>
    <name evidence="16" type="ORF">F4553_006323</name>
</gene>
<dbReference type="AlphaFoldDB" id="A0A841C0L4"/>
<evidence type="ECO:0000256" key="9">
    <source>
        <dbReference type="ARBA" id="ARBA00022833"/>
    </source>
</evidence>
<evidence type="ECO:0000256" key="3">
    <source>
        <dbReference type="ARBA" id="ARBA00010136"/>
    </source>
</evidence>
<dbReference type="SUPFAM" id="SSF55486">
    <property type="entry name" value="Metalloproteases ('zincins'), catalytic domain"/>
    <property type="match status" value="1"/>
</dbReference>
<dbReference type="PRINTS" id="PR00756">
    <property type="entry name" value="ALADIPTASE"/>
</dbReference>
<comment type="caution">
    <text evidence="16">The sequence shown here is derived from an EMBL/GenBank/DDBJ whole genome shotgun (WGS) entry which is preliminary data.</text>
</comment>
<dbReference type="Gene3D" id="1.10.390.10">
    <property type="entry name" value="Neutral Protease Domain 2"/>
    <property type="match status" value="1"/>
</dbReference>
<proteinExistence type="inferred from homology"/>
<evidence type="ECO:0000256" key="4">
    <source>
        <dbReference type="ARBA" id="ARBA00012564"/>
    </source>
</evidence>
<dbReference type="EMBL" id="JACHMN010000003">
    <property type="protein sequence ID" value="MBB5872889.1"/>
    <property type="molecule type" value="Genomic_DNA"/>
</dbReference>
<evidence type="ECO:0000256" key="11">
    <source>
        <dbReference type="ARBA" id="ARBA00029811"/>
    </source>
</evidence>
<dbReference type="PANTHER" id="PTHR11533">
    <property type="entry name" value="PROTEASE M1 ZINC METALLOPROTEASE"/>
    <property type="match status" value="1"/>
</dbReference>
<comment type="cofactor">
    <cofactor evidence="2">
        <name>Zn(2+)</name>
        <dbReference type="ChEBI" id="CHEBI:29105"/>
    </cofactor>
</comment>
<dbReference type="InterPro" id="IPR001930">
    <property type="entry name" value="Peptidase_M1"/>
</dbReference>
<feature type="compositionally biased region" description="Low complexity" evidence="13">
    <location>
        <begin position="37"/>
        <end position="55"/>
    </location>
</feature>